<reference evidence="2" key="1">
    <citation type="journal article" date="2012" name="Nat. Genet.">
        <title>Whole-genome sequence of Schistosoma haematobium.</title>
        <authorList>
            <person name="Young N.D."/>
            <person name="Jex A.R."/>
            <person name="Li B."/>
            <person name="Liu S."/>
            <person name="Yang L."/>
            <person name="Xiong Z."/>
            <person name="Li Y."/>
            <person name="Cantacessi C."/>
            <person name="Hall R.S."/>
            <person name="Xu X."/>
            <person name="Chen F."/>
            <person name="Wu X."/>
            <person name="Zerlotini A."/>
            <person name="Oliveira G."/>
            <person name="Hofmann A."/>
            <person name="Zhang G."/>
            <person name="Fang X."/>
            <person name="Kang Y."/>
            <person name="Campbell B.E."/>
            <person name="Loukas A."/>
            <person name="Ranganathan S."/>
            <person name="Rollinson D."/>
            <person name="Rinaldi G."/>
            <person name="Brindley P.J."/>
            <person name="Yang H."/>
            <person name="Wang J."/>
            <person name="Wang J."/>
            <person name="Gasser R.B."/>
        </authorList>
    </citation>
    <scope>NUCLEOTIDE SEQUENCE [LARGE SCALE GENOMIC DNA]</scope>
</reference>
<sequence>MLYPNNVYKSLQSSILNTDENNDDDDNSKFHHKSVEKLVYVDSNNNHNNDKCKALWNSNHCENHVIFYSKNTSQHKFFNNISHLQNQSNTESLNSLSPSYIVPLFSSHIVYDNHTNLVDNVHGTAVVATTYTTNIITNCSGNHSYSNSPFNFVAVREDRMRGGRSRRGRSSYCVVTTPNSSNSNNNNNDSKMDNIKCLLSSNSVMYSKSVDSELYSSITPPPLSHTSTIHVNNIHPSNSGIDTSNNITTSVPYDKDYCNRRSPIIVPPLCTVSKTICEANLVPSSLSLTNSVPQVTTTCTTTVTVSPSHSSLLYESNLFNPK</sequence>
<feature type="compositionally biased region" description="Low complexity" evidence="1">
    <location>
        <begin position="179"/>
        <end position="188"/>
    </location>
</feature>
<feature type="region of interest" description="Disordered" evidence="1">
    <location>
        <begin position="161"/>
        <end position="189"/>
    </location>
</feature>
<dbReference type="EMBL" id="KL250496">
    <property type="protein sequence ID" value="KGB32238.1"/>
    <property type="molecule type" value="Genomic_DNA"/>
</dbReference>
<gene>
    <name evidence="2" type="ORF">MS3_00348</name>
</gene>
<accession>A0A095BTV3</accession>
<protein>
    <submittedName>
        <fullName evidence="2">Uncharacterized protein</fullName>
    </submittedName>
</protein>
<evidence type="ECO:0000313" key="2">
    <source>
        <dbReference type="EMBL" id="KGB32238.1"/>
    </source>
</evidence>
<name>A0A095BTV3_SCHHA</name>
<organism evidence="2">
    <name type="scientific">Schistosoma haematobium</name>
    <name type="common">Blood fluke</name>
    <dbReference type="NCBI Taxonomy" id="6185"/>
    <lineage>
        <taxon>Eukaryota</taxon>
        <taxon>Metazoa</taxon>
        <taxon>Spiralia</taxon>
        <taxon>Lophotrochozoa</taxon>
        <taxon>Platyhelminthes</taxon>
        <taxon>Trematoda</taxon>
        <taxon>Digenea</taxon>
        <taxon>Strigeidida</taxon>
        <taxon>Schistosomatoidea</taxon>
        <taxon>Schistosomatidae</taxon>
        <taxon>Schistosoma</taxon>
    </lineage>
</organism>
<evidence type="ECO:0000256" key="1">
    <source>
        <dbReference type="SAM" id="MobiDB-lite"/>
    </source>
</evidence>
<proteinExistence type="predicted"/>
<dbReference type="AlphaFoldDB" id="A0A095BTV3"/>